<comment type="subcellular location">
    <subcellularLocation>
        <location evidence="1">Membrane</location>
    </subcellularLocation>
</comment>
<dbReference type="Gene3D" id="3.30.450.330">
    <property type="match status" value="1"/>
</dbReference>
<dbReference type="InterPro" id="IPR012338">
    <property type="entry name" value="Beta-lactam/transpept-like"/>
</dbReference>
<dbReference type="GO" id="GO:0004180">
    <property type="term" value="F:carboxypeptidase activity"/>
    <property type="evidence" value="ECO:0007669"/>
    <property type="project" value="UniProtKB-KW"/>
</dbReference>
<dbReference type="Pfam" id="PF00905">
    <property type="entry name" value="Transpeptidase"/>
    <property type="match status" value="1"/>
</dbReference>
<dbReference type="GO" id="GO:0071555">
    <property type="term" value="P:cell wall organization"/>
    <property type="evidence" value="ECO:0007669"/>
    <property type="project" value="TreeGrafter"/>
</dbReference>
<keyword evidence="2" id="KW-0121">Carboxypeptidase</keyword>
<dbReference type="GO" id="GO:0051301">
    <property type="term" value="P:cell division"/>
    <property type="evidence" value="ECO:0007669"/>
    <property type="project" value="UniProtKB-KW"/>
</dbReference>
<feature type="transmembrane region" description="Helical" evidence="4">
    <location>
        <begin position="48"/>
        <end position="67"/>
    </location>
</feature>
<dbReference type="Pfam" id="PF03717">
    <property type="entry name" value="PBP_dimer"/>
    <property type="match status" value="1"/>
</dbReference>
<dbReference type="PANTHER" id="PTHR30627">
    <property type="entry name" value="PEPTIDOGLYCAN D,D-TRANSPEPTIDASE"/>
    <property type="match status" value="1"/>
</dbReference>
<dbReference type="RefSeq" id="WP_075850925.1">
    <property type="nucleotide sequence ID" value="NZ_FMAC01000001.1"/>
</dbReference>
<keyword evidence="2" id="KW-0378">Hydrolase</keyword>
<keyword evidence="4" id="KW-0812">Transmembrane</keyword>
<keyword evidence="8" id="KW-1185">Reference proteome</keyword>
<dbReference type="STRING" id="52131.GA0061100_101385"/>
<keyword evidence="3 4" id="KW-0472">Membrane</keyword>
<dbReference type="EMBL" id="FMAC01000001">
    <property type="protein sequence ID" value="SCB08823.1"/>
    <property type="molecule type" value="Genomic_DNA"/>
</dbReference>
<gene>
    <name evidence="7" type="ORF">GA0061100_101385</name>
</gene>
<evidence type="ECO:0000256" key="4">
    <source>
        <dbReference type="SAM" id="Phobius"/>
    </source>
</evidence>
<evidence type="ECO:0000313" key="8">
    <source>
        <dbReference type="Proteomes" id="UP000186228"/>
    </source>
</evidence>
<keyword evidence="7" id="KW-0131">Cell cycle</keyword>
<dbReference type="SUPFAM" id="SSF56601">
    <property type="entry name" value="beta-lactamase/transpeptidase-like"/>
    <property type="match status" value="1"/>
</dbReference>
<evidence type="ECO:0000256" key="3">
    <source>
        <dbReference type="ARBA" id="ARBA00023136"/>
    </source>
</evidence>
<evidence type="ECO:0000313" key="7">
    <source>
        <dbReference type="EMBL" id="SCB08823.1"/>
    </source>
</evidence>
<keyword evidence="2" id="KW-0645">Protease</keyword>
<accession>A0A1C3TZZ7</accession>
<dbReference type="InterPro" id="IPR001460">
    <property type="entry name" value="PCN-bd_Tpept"/>
</dbReference>
<organism evidence="7 8">
    <name type="scientific">Rhizobium hainanense</name>
    <dbReference type="NCBI Taxonomy" id="52131"/>
    <lineage>
        <taxon>Bacteria</taxon>
        <taxon>Pseudomonadati</taxon>
        <taxon>Pseudomonadota</taxon>
        <taxon>Alphaproteobacteria</taxon>
        <taxon>Hyphomicrobiales</taxon>
        <taxon>Rhizobiaceae</taxon>
        <taxon>Rhizobium/Agrobacterium group</taxon>
        <taxon>Rhizobium</taxon>
    </lineage>
</organism>
<name>A0A1C3TZZ7_9HYPH</name>
<keyword evidence="4" id="KW-1133">Transmembrane helix</keyword>
<evidence type="ECO:0000259" key="6">
    <source>
        <dbReference type="Pfam" id="PF03717"/>
    </source>
</evidence>
<dbReference type="GO" id="GO:0008658">
    <property type="term" value="F:penicillin binding"/>
    <property type="evidence" value="ECO:0007669"/>
    <property type="project" value="InterPro"/>
</dbReference>
<dbReference type="AlphaFoldDB" id="A0A1C3TZZ7"/>
<dbReference type="InterPro" id="IPR005311">
    <property type="entry name" value="PBP_dimer"/>
</dbReference>
<evidence type="ECO:0000256" key="2">
    <source>
        <dbReference type="ARBA" id="ARBA00022645"/>
    </source>
</evidence>
<evidence type="ECO:0000256" key="1">
    <source>
        <dbReference type="ARBA" id="ARBA00004370"/>
    </source>
</evidence>
<dbReference type="Gene3D" id="3.90.1310.10">
    <property type="entry name" value="Penicillin-binding protein 2a (Domain 2)"/>
    <property type="match status" value="1"/>
</dbReference>
<dbReference type="Gene3D" id="3.40.710.10">
    <property type="entry name" value="DD-peptidase/beta-lactamase superfamily"/>
    <property type="match status" value="1"/>
</dbReference>
<evidence type="ECO:0000259" key="5">
    <source>
        <dbReference type="Pfam" id="PF00905"/>
    </source>
</evidence>
<dbReference type="SUPFAM" id="SSF56519">
    <property type="entry name" value="Penicillin binding protein dimerisation domain"/>
    <property type="match status" value="1"/>
</dbReference>
<feature type="domain" description="Penicillin-binding protein transpeptidase" evidence="5">
    <location>
        <begin position="261"/>
        <end position="551"/>
    </location>
</feature>
<dbReference type="GO" id="GO:0005886">
    <property type="term" value="C:plasma membrane"/>
    <property type="evidence" value="ECO:0007669"/>
    <property type="project" value="TreeGrafter"/>
</dbReference>
<keyword evidence="7" id="KW-0132">Cell division</keyword>
<sequence length="584" mass="63412">MSFLSRIMVLKSKAHFSTDGNNRPSDGFSRSSFEGVRKRKSNQAKSRVVLLVASFVAVYCVIGGRLAQFAMTLPDMTSSILPPDRLMASRPDIVDRNGALLATDIRTVSLFAEPNKIIDVDEAVEELRKVLPDLDTKSTYKKLSAKSSHFAWLRRQLTPKQQSQILALGIPGIGFRPEKRRFYPGGTTAPHILGYVNIDNRGVAGMEKYIDDQGLADLAAAGMTNDQPLQPVKLSIDLRVQGIVRDAVVNAVKNFQAKGAGAAVLDVHTGEVLGMASAPDFDPNYPNEGATEGWLNRMTNGTFEMGSTFKTFTMAMALDDGKVTLRDAFDATNPIRIGGFTIKDFHGQRRVLTVPEIFQYSSNIGTAKIADIVGIEGHKEFLTRIGLLSKMQTELPEVKMPSQPRVWKKINSITISFGHGVSTTPLQTAVAGAALVNGGKLIEPTFLPRTRDQADAIAKMVVKKSTSDDVRFLLEFNGTRGSGRNARVPGYNVGSKTGTADKVVNGRYSNTLNFNTFMAVFPIDNPQYIVMTFIDEPKSGERGGGTISAFTALPIARDIVARAAPILGVQPSFGKDDSALLASY</sequence>
<dbReference type="InterPro" id="IPR050515">
    <property type="entry name" value="Beta-lactam/transpept"/>
</dbReference>
<feature type="domain" description="Penicillin-binding protein dimerisation" evidence="6">
    <location>
        <begin position="88"/>
        <end position="198"/>
    </location>
</feature>
<dbReference type="PANTHER" id="PTHR30627:SF1">
    <property type="entry name" value="PEPTIDOGLYCAN D,D-TRANSPEPTIDASE FTSI"/>
    <property type="match status" value="1"/>
</dbReference>
<protein>
    <submittedName>
        <fullName evidence="7">Cell division protein FtsI (Penicillin-binding protein 3)</fullName>
    </submittedName>
</protein>
<proteinExistence type="predicted"/>
<dbReference type="OrthoDB" id="9789078at2"/>
<dbReference type="InterPro" id="IPR036138">
    <property type="entry name" value="PBP_dimer_sf"/>
</dbReference>
<reference evidence="8" key="1">
    <citation type="submission" date="2016-08" db="EMBL/GenBank/DDBJ databases">
        <authorList>
            <person name="Varghese N."/>
            <person name="Submissions Spin"/>
        </authorList>
    </citation>
    <scope>NUCLEOTIDE SEQUENCE [LARGE SCALE GENOMIC DNA]</scope>
    <source>
        <strain evidence="8">CCBAU 57015</strain>
    </source>
</reference>
<dbReference type="Proteomes" id="UP000186228">
    <property type="component" value="Unassembled WGS sequence"/>
</dbReference>